<dbReference type="InterPro" id="IPR016040">
    <property type="entry name" value="NAD(P)-bd_dom"/>
</dbReference>
<sequence>MNIRDWLHVEDHCVGIELILRQGRIGETYNVGGGQELPNLKVIEEICRGVDAAFAANPDLARQFPMAPAAQGRPTAELMTYVEDRKGHDRRYAIDETKIRSELGYAPARDFPQGFAETLGWFLDNQDWWRPLLGRAALAG</sequence>
<dbReference type="EMBL" id="AUWY01000057">
    <property type="protein sequence ID" value="EQB32866.1"/>
    <property type="molecule type" value="Genomic_DNA"/>
</dbReference>
<dbReference type="AlphaFoldDB" id="T0J4J0"/>
<dbReference type="PANTHER" id="PTHR43000">
    <property type="entry name" value="DTDP-D-GLUCOSE 4,6-DEHYDRATASE-RELATED"/>
    <property type="match status" value="1"/>
</dbReference>
<comment type="caution">
    <text evidence="2">The sequence shown here is derived from an EMBL/GenBank/DDBJ whole genome shotgun (WGS) entry which is preliminary data.</text>
</comment>
<reference evidence="2 3" key="1">
    <citation type="journal article" date="2013" name="Genome Announc.">
        <title>Draft Genome Sequence of Sphingobium ummariense Strain RL-3, a Hexachlorocyclohexane-Degrading Bacterium.</title>
        <authorList>
            <person name="Kohli P."/>
            <person name="Dua A."/>
            <person name="Sangwan N."/>
            <person name="Oldach P."/>
            <person name="Khurana J.P."/>
            <person name="Lal R."/>
        </authorList>
    </citation>
    <scope>NUCLEOTIDE SEQUENCE [LARGE SCALE GENOMIC DNA]</scope>
    <source>
        <strain evidence="2 3">RL-3</strain>
    </source>
</reference>
<organism evidence="2 3">
    <name type="scientific">Sphingobium ummariense RL-3</name>
    <dbReference type="NCBI Taxonomy" id="1346791"/>
    <lineage>
        <taxon>Bacteria</taxon>
        <taxon>Pseudomonadati</taxon>
        <taxon>Pseudomonadota</taxon>
        <taxon>Alphaproteobacteria</taxon>
        <taxon>Sphingomonadales</taxon>
        <taxon>Sphingomonadaceae</taxon>
        <taxon>Sphingobium</taxon>
    </lineage>
</organism>
<evidence type="ECO:0000313" key="2">
    <source>
        <dbReference type="EMBL" id="EQB32866.1"/>
    </source>
</evidence>
<feature type="domain" description="NAD(P)-binding" evidence="1">
    <location>
        <begin position="2"/>
        <end position="118"/>
    </location>
</feature>
<protein>
    <recommendedName>
        <fullName evidence="1">NAD(P)-binding domain-containing protein</fullName>
    </recommendedName>
</protein>
<dbReference type="STRING" id="1346791.M529_07455"/>
<gene>
    <name evidence="2" type="ORF">M529_07455</name>
</gene>
<evidence type="ECO:0000313" key="3">
    <source>
        <dbReference type="Proteomes" id="UP000015523"/>
    </source>
</evidence>
<proteinExistence type="predicted"/>
<name>T0J4J0_9SPHN</name>
<dbReference type="SUPFAM" id="SSF51735">
    <property type="entry name" value="NAD(P)-binding Rossmann-fold domains"/>
    <property type="match status" value="1"/>
</dbReference>
<dbReference type="eggNOG" id="COG1088">
    <property type="taxonomic scope" value="Bacteria"/>
</dbReference>
<accession>T0J4J0</accession>
<dbReference type="Gene3D" id="3.90.25.10">
    <property type="entry name" value="UDP-galactose 4-epimerase, domain 1"/>
    <property type="match status" value="1"/>
</dbReference>
<dbReference type="Gene3D" id="3.40.50.720">
    <property type="entry name" value="NAD(P)-binding Rossmann-like Domain"/>
    <property type="match status" value="1"/>
</dbReference>
<evidence type="ECO:0000259" key="1">
    <source>
        <dbReference type="Pfam" id="PF16363"/>
    </source>
</evidence>
<dbReference type="PATRIC" id="fig|1346791.3.peg.1428"/>
<dbReference type="Proteomes" id="UP000015523">
    <property type="component" value="Unassembled WGS sequence"/>
</dbReference>
<keyword evidence="3" id="KW-1185">Reference proteome</keyword>
<dbReference type="InterPro" id="IPR036291">
    <property type="entry name" value="NAD(P)-bd_dom_sf"/>
</dbReference>
<dbReference type="Pfam" id="PF16363">
    <property type="entry name" value="GDP_Man_Dehyd"/>
    <property type="match status" value="1"/>
</dbReference>